<organism evidence="4">
    <name type="scientific">Naegleria gruberi</name>
    <name type="common">Amoeba</name>
    <dbReference type="NCBI Taxonomy" id="5762"/>
    <lineage>
        <taxon>Eukaryota</taxon>
        <taxon>Discoba</taxon>
        <taxon>Heterolobosea</taxon>
        <taxon>Tetramitia</taxon>
        <taxon>Eutetramitia</taxon>
        <taxon>Vahlkampfiidae</taxon>
        <taxon>Naegleria</taxon>
    </lineage>
</organism>
<keyword evidence="2" id="KW-0812">Transmembrane</keyword>
<evidence type="ECO:0000256" key="1">
    <source>
        <dbReference type="SAM" id="MobiDB-lite"/>
    </source>
</evidence>
<evidence type="ECO:0000313" key="4">
    <source>
        <dbReference type="Proteomes" id="UP000006671"/>
    </source>
</evidence>
<feature type="transmembrane region" description="Helical" evidence="2">
    <location>
        <begin position="131"/>
        <end position="148"/>
    </location>
</feature>
<dbReference type="VEuPathDB" id="AmoebaDB:NAEGRDRAFT_65210"/>
<keyword evidence="2" id="KW-0472">Membrane</keyword>
<feature type="transmembrane region" description="Helical" evidence="2">
    <location>
        <begin position="65"/>
        <end position="84"/>
    </location>
</feature>
<reference evidence="3 4" key="1">
    <citation type="journal article" date="2010" name="Cell">
        <title>The genome of Naegleria gruberi illuminates early eukaryotic versatility.</title>
        <authorList>
            <person name="Fritz-Laylin L.K."/>
            <person name="Prochnik S.E."/>
            <person name="Ginger M.L."/>
            <person name="Dacks J.B."/>
            <person name="Carpenter M.L."/>
            <person name="Field M.C."/>
            <person name="Kuo A."/>
            <person name="Paredez A."/>
            <person name="Chapman J."/>
            <person name="Pham J."/>
            <person name="Shu S."/>
            <person name="Neupane R."/>
            <person name="Cipriano M."/>
            <person name="Mancuso J."/>
            <person name="Tu H."/>
            <person name="Salamov A."/>
            <person name="Lindquist E."/>
            <person name="Shapiro H."/>
            <person name="Lucas S."/>
            <person name="Grigoriev I.V."/>
            <person name="Cande W.Z."/>
            <person name="Fulton C."/>
            <person name="Rokhsar D.S."/>
            <person name="Dawson S.C."/>
        </authorList>
    </citation>
    <scope>NUCLEOTIDE SEQUENCE [LARGE SCALE GENOMIC DNA]</scope>
    <source>
        <strain evidence="3 4">NEG-M</strain>
    </source>
</reference>
<dbReference type="InParanoid" id="D2V8M4"/>
<evidence type="ECO:0000313" key="3">
    <source>
        <dbReference type="EMBL" id="EFC46714.1"/>
    </source>
</evidence>
<dbReference type="GeneID" id="8860039"/>
<sequence length="197" mass="21561">MSTQPPPTQTKVKEETIEVKGTPTGGADNKSSSANKKVTKYKPPESVNKALSKGLQFAPYARNMVNGDIYILFIFGIVAIAMAQDRTTSLPWATVPGIYCVVLSIFLYIWHFISEFTKTDKSVDSVLAPKGWPKIICMILSAFNYNPVQCVFCAIASVYCFFCVQTAICGVPLVMASILYLIASIRREASAKITGLI</sequence>
<keyword evidence="2" id="KW-1133">Transmembrane helix</keyword>
<dbReference type="Proteomes" id="UP000006671">
    <property type="component" value="Unassembled WGS sequence"/>
</dbReference>
<keyword evidence="4" id="KW-1185">Reference proteome</keyword>
<dbReference type="AlphaFoldDB" id="D2V8M4"/>
<dbReference type="KEGG" id="ngr:NAEGRDRAFT_65210"/>
<proteinExistence type="predicted"/>
<dbReference type="EMBL" id="GG738857">
    <property type="protein sequence ID" value="EFC46714.1"/>
    <property type="molecule type" value="Genomic_DNA"/>
</dbReference>
<feature type="transmembrane region" description="Helical" evidence="2">
    <location>
        <begin position="90"/>
        <end position="110"/>
    </location>
</feature>
<name>D2V8M4_NAEGR</name>
<evidence type="ECO:0000256" key="2">
    <source>
        <dbReference type="SAM" id="Phobius"/>
    </source>
</evidence>
<gene>
    <name evidence="3" type="ORF">NAEGRDRAFT_65210</name>
</gene>
<feature type="region of interest" description="Disordered" evidence="1">
    <location>
        <begin position="1"/>
        <end position="39"/>
    </location>
</feature>
<dbReference type="OrthoDB" id="10251609at2759"/>
<feature type="transmembrane region" description="Helical" evidence="2">
    <location>
        <begin position="154"/>
        <end position="182"/>
    </location>
</feature>
<dbReference type="OMA" id="HFISEFT"/>
<dbReference type="RefSeq" id="XP_002679458.1">
    <property type="nucleotide sequence ID" value="XM_002679412.1"/>
</dbReference>
<accession>D2V8M4</accession>
<protein>
    <submittedName>
        <fullName evidence="3">Predicted protein</fullName>
    </submittedName>
</protein>